<reference evidence="1" key="1">
    <citation type="submission" date="2018-02" db="EMBL/GenBank/DDBJ databases">
        <title>Rhizophora mucronata_Transcriptome.</title>
        <authorList>
            <person name="Meera S.P."/>
            <person name="Sreeshan A."/>
            <person name="Augustine A."/>
        </authorList>
    </citation>
    <scope>NUCLEOTIDE SEQUENCE</scope>
    <source>
        <tissue evidence="1">Leaf</tissue>
    </source>
</reference>
<protein>
    <submittedName>
        <fullName evidence="1">Uncharacterized protein</fullName>
    </submittedName>
</protein>
<evidence type="ECO:0000313" key="1">
    <source>
        <dbReference type="EMBL" id="MBX49717.1"/>
    </source>
</evidence>
<sequence>MFGTLNRKSIVVRKFR</sequence>
<dbReference type="AlphaFoldDB" id="A0A2P2P4R7"/>
<accession>A0A2P2P4R7</accession>
<organism evidence="1">
    <name type="scientific">Rhizophora mucronata</name>
    <name type="common">Asiatic mangrove</name>
    <dbReference type="NCBI Taxonomy" id="61149"/>
    <lineage>
        <taxon>Eukaryota</taxon>
        <taxon>Viridiplantae</taxon>
        <taxon>Streptophyta</taxon>
        <taxon>Embryophyta</taxon>
        <taxon>Tracheophyta</taxon>
        <taxon>Spermatophyta</taxon>
        <taxon>Magnoliopsida</taxon>
        <taxon>eudicotyledons</taxon>
        <taxon>Gunneridae</taxon>
        <taxon>Pentapetalae</taxon>
        <taxon>rosids</taxon>
        <taxon>fabids</taxon>
        <taxon>Malpighiales</taxon>
        <taxon>Rhizophoraceae</taxon>
        <taxon>Rhizophora</taxon>
    </lineage>
</organism>
<proteinExistence type="predicted"/>
<name>A0A2P2P4R7_RHIMU</name>
<dbReference type="EMBL" id="GGEC01069233">
    <property type="protein sequence ID" value="MBX49717.1"/>
    <property type="molecule type" value="Transcribed_RNA"/>
</dbReference>